<feature type="compositionally biased region" description="Pro residues" evidence="1">
    <location>
        <begin position="33"/>
        <end position="50"/>
    </location>
</feature>
<evidence type="ECO:0000313" key="3">
    <source>
        <dbReference type="Proteomes" id="UP001630127"/>
    </source>
</evidence>
<evidence type="ECO:0000313" key="2">
    <source>
        <dbReference type="EMBL" id="KAL3535016.1"/>
    </source>
</evidence>
<accession>A0ABD3AUY4</accession>
<comment type="caution">
    <text evidence="2">The sequence shown here is derived from an EMBL/GenBank/DDBJ whole genome shotgun (WGS) entry which is preliminary data.</text>
</comment>
<dbReference type="AlphaFoldDB" id="A0ABD3AUY4"/>
<feature type="compositionally biased region" description="Pro residues" evidence="1">
    <location>
        <begin position="61"/>
        <end position="71"/>
    </location>
</feature>
<feature type="region of interest" description="Disordered" evidence="1">
    <location>
        <begin position="21"/>
        <end position="73"/>
    </location>
</feature>
<proteinExistence type="predicted"/>
<keyword evidence="3" id="KW-1185">Reference proteome</keyword>
<evidence type="ECO:0000256" key="1">
    <source>
        <dbReference type="SAM" id="MobiDB-lite"/>
    </source>
</evidence>
<reference evidence="2 3" key="1">
    <citation type="submission" date="2024-11" db="EMBL/GenBank/DDBJ databases">
        <title>A near-complete genome assembly of Cinchona calisaya.</title>
        <authorList>
            <person name="Lian D.C."/>
            <person name="Zhao X.W."/>
            <person name="Wei L."/>
        </authorList>
    </citation>
    <scope>NUCLEOTIDE SEQUENCE [LARGE SCALE GENOMIC DNA]</scope>
    <source>
        <tissue evidence="2">Nenye</tissue>
    </source>
</reference>
<protein>
    <submittedName>
        <fullName evidence="2">Uncharacterized protein</fullName>
    </submittedName>
</protein>
<gene>
    <name evidence="2" type="ORF">ACH5RR_003477</name>
</gene>
<sequence>MSLPMGQPFISEHSIIPLPLNQPRVPFSMSPPLSQPPTSRPSTMPPPLNQPPTYVLSTPMSQPPHFIPPHAGPSTSTTFIPTLGTQGIPCNYFLQGNIGVAGGQNLLPQSSGVSNRVSIASTNGGSTGIPNERQYYEEIFTATWSSVMSSN</sequence>
<organism evidence="2 3">
    <name type="scientific">Cinchona calisaya</name>
    <dbReference type="NCBI Taxonomy" id="153742"/>
    <lineage>
        <taxon>Eukaryota</taxon>
        <taxon>Viridiplantae</taxon>
        <taxon>Streptophyta</taxon>
        <taxon>Embryophyta</taxon>
        <taxon>Tracheophyta</taxon>
        <taxon>Spermatophyta</taxon>
        <taxon>Magnoliopsida</taxon>
        <taxon>eudicotyledons</taxon>
        <taxon>Gunneridae</taxon>
        <taxon>Pentapetalae</taxon>
        <taxon>asterids</taxon>
        <taxon>lamiids</taxon>
        <taxon>Gentianales</taxon>
        <taxon>Rubiaceae</taxon>
        <taxon>Cinchonoideae</taxon>
        <taxon>Cinchoneae</taxon>
        <taxon>Cinchona</taxon>
    </lineage>
</organism>
<dbReference type="EMBL" id="JBJUIK010000002">
    <property type="protein sequence ID" value="KAL3535016.1"/>
    <property type="molecule type" value="Genomic_DNA"/>
</dbReference>
<name>A0ABD3AUY4_9GENT</name>
<feature type="compositionally biased region" description="Polar residues" evidence="1">
    <location>
        <begin position="51"/>
        <end position="60"/>
    </location>
</feature>
<dbReference type="Proteomes" id="UP001630127">
    <property type="component" value="Unassembled WGS sequence"/>
</dbReference>